<dbReference type="GO" id="GO:0051536">
    <property type="term" value="F:iron-sulfur cluster binding"/>
    <property type="evidence" value="ECO:0007669"/>
    <property type="project" value="UniProtKB-KW"/>
</dbReference>
<feature type="domain" description="FAD/NAD(P)-binding" evidence="11">
    <location>
        <begin position="389"/>
        <end position="632"/>
    </location>
</feature>
<keyword evidence="13" id="KW-1185">Reference proteome</keyword>
<dbReference type="OrthoDB" id="9784632at2"/>
<proteinExistence type="inferred from homology"/>
<evidence type="ECO:0000256" key="9">
    <source>
        <dbReference type="ARBA" id="ARBA00023014"/>
    </source>
</evidence>
<comment type="cofactor">
    <cofactor evidence="2">
        <name>[4Fe-4S] cluster</name>
        <dbReference type="ChEBI" id="CHEBI:49883"/>
    </cofactor>
</comment>
<dbReference type="InterPro" id="IPR023753">
    <property type="entry name" value="FAD/NAD-binding_dom"/>
</dbReference>
<dbReference type="Gene3D" id="3.40.50.720">
    <property type="entry name" value="NAD(P)-binding Rossmann-like Domain"/>
    <property type="match status" value="1"/>
</dbReference>
<dbReference type="SUPFAM" id="SSF51395">
    <property type="entry name" value="FMN-linked oxidoreductases"/>
    <property type="match status" value="1"/>
</dbReference>
<dbReference type="InterPro" id="IPR001155">
    <property type="entry name" value="OxRdtase_FMN_N"/>
</dbReference>
<dbReference type="Pfam" id="PF07992">
    <property type="entry name" value="Pyr_redox_2"/>
    <property type="match status" value="1"/>
</dbReference>
<evidence type="ECO:0000259" key="11">
    <source>
        <dbReference type="Pfam" id="PF07992"/>
    </source>
</evidence>
<keyword evidence="7" id="KW-0560">Oxidoreductase</keyword>
<dbReference type="InterPro" id="IPR036188">
    <property type="entry name" value="FAD/NAD-bd_sf"/>
</dbReference>
<evidence type="ECO:0000259" key="10">
    <source>
        <dbReference type="Pfam" id="PF00724"/>
    </source>
</evidence>
<evidence type="ECO:0000313" key="12">
    <source>
        <dbReference type="EMBL" id="BBO72634.1"/>
    </source>
</evidence>
<accession>A0A5K7Z2B9</accession>
<dbReference type="PANTHER" id="PTHR42917">
    <property type="entry name" value="2,4-DIENOYL-COA REDUCTASE"/>
    <property type="match status" value="1"/>
</dbReference>
<feature type="domain" description="NADH:flavin oxidoreductase/NADH oxidase N-terminal" evidence="10">
    <location>
        <begin position="6"/>
        <end position="338"/>
    </location>
</feature>
<evidence type="ECO:0000256" key="4">
    <source>
        <dbReference type="ARBA" id="ARBA00022630"/>
    </source>
</evidence>
<comment type="similarity">
    <text evidence="3">In the N-terminal section; belongs to the NADH:flavin oxidoreductase/NADH oxidase family.</text>
</comment>
<dbReference type="SUPFAM" id="SSF51905">
    <property type="entry name" value="FAD/NAD(P)-binding domain"/>
    <property type="match status" value="1"/>
</dbReference>
<sequence>MDFKYLFTPLQIGNVTVRNRIFISAHSKQYAVNNMMGRRHAHYYAERAKGGTGLIVCDMLHVHPTSSSNFTKACFVYDPEAIPGLKIVTDAVHEHGAKIFAQLVHSGCHGDGGVYDDKWRPVWGVSGIPDFGIREPCKEMEIEDIQELIESFAKAAYHSKEGGFDGVELHGAHGYLINQFFSPLFNMRTDKYGGSPEKRMTFAIEVLDAVRKAVGPDFVVGIRISADELVSGGNTINDYKVIAKKLVETGNVDYINVSSGTYYTSYIFTPPMLLPHGFRTYLAAEIKRVVDIPVFTVGRIKDPLLAEKVLTDGQADMIGMTRAQIADPELANKAREGRLEDIRPCIGCNQGCISRLYLQRGVTCLGNPAAGREERLGVGTIKPADESKNVVVIGGGPAGMEAARVAAIRKHNVSLIEQKDHLGGQVNLLTKVPIRAEFGDLTRWQENQIRKLGVKIQLNTKMDAESLKEMKPDVVIVATGSTPQRTGFTEALPLRNEMPGVNQDNVFTVWDVLESKVDFQGKNVLLIDNDAFHEAYATADYIAEGGGKVQIVSWLYHAGVDLSPTHDIDLLYRRLIEKGVTFTPIHIVKEIRGNQAVVYNEYTPKKEEIIDNIDIFVLAMNKSPNDSLYKELKGNIPELHRIGDAVAPRRVQYAIWDGHEIGRKV</sequence>
<dbReference type="PANTHER" id="PTHR42917:SF2">
    <property type="entry name" value="2,4-DIENOYL-COA REDUCTASE [(2E)-ENOYL-COA-PRODUCING]"/>
    <property type="match status" value="1"/>
</dbReference>
<evidence type="ECO:0000256" key="5">
    <source>
        <dbReference type="ARBA" id="ARBA00022643"/>
    </source>
</evidence>
<dbReference type="InterPro" id="IPR051793">
    <property type="entry name" value="NADH:flavin_oxidoreductase"/>
</dbReference>
<evidence type="ECO:0000256" key="8">
    <source>
        <dbReference type="ARBA" id="ARBA00023004"/>
    </source>
</evidence>
<gene>
    <name evidence="12" type="primary">dgcA</name>
    <name evidence="12" type="ORF">DSCW_00510</name>
</gene>
<keyword evidence="4" id="KW-0285">Flavoprotein</keyword>
<reference evidence="12 13" key="1">
    <citation type="submission" date="2019-11" db="EMBL/GenBank/DDBJ databases">
        <title>Comparative genomics of hydrocarbon-degrading Desulfosarcina strains.</title>
        <authorList>
            <person name="Watanabe M."/>
            <person name="Kojima H."/>
            <person name="Fukui M."/>
        </authorList>
    </citation>
    <scope>NUCLEOTIDE SEQUENCE [LARGE SCALE GENOMIC DNA]</scope>
    <source>
        <strain evidence="12 13">PP31</strain>
    </source>
</reference>
<dbReference type="InterPro" id="IPR013785">
    <property type="entry name" value="Aldolase_TIM"/>
</dbReference>
<evidence type="ECO:0000256" key="7">
    <source>
        <dbReference type="ARBA" id="ARBA00023002"/>
    </source>
</evidence>
<keyword evidence="9" id="KW-0411">Iron-sulfur</keyword>
<dbReference type="SUPFAM" id="SSF51971">
    <property type="entry name" value="Nucleotide-binding domain"/>
    <property type="match status" value="1"/>
</dbReference>
<keyword evidence="8" id="KW-0408">Iron</keyword>
<dbReference type="Proteomes" id="UP000427769">
    <property type="component" value="Chromosome"/>
</dbReference>
<dbReference type="GO" id="GO:0046872">
    <property type="term" value="F:metal ion binding"/>
    <property type="evidence" value="ECO:0007669"/>
    <property type="project" value="UniProtKB-KW"/>
</dbReference>
<dbReference type="PRINTS" id="PR00368">
    <property type="entry name" value="FADPNR"/>
</dbReference>
<dbReference type="KEGG" id="dwd:DSCW_00510"/>
<keyword evidence="5" id="KW-0288">FMN</keyword>
<protein>
    <submittedName>
        <fullName evidence="12">Dimethylglycine catabolism protein DgcA</fullName>
    </submittedName>
</protein>
<dbReference type="Pfam" id="PF00724">
    <property type="entry name" value="Oxidored_FMN"/>
    <property type="match status" value="1"/>
</dbReference>
<dbReference type="Gene3D" id="3.20.20.70">
    <property type="entry name" value="Aldolase class I"/>
    <property type="match status" value="1"/>
</dbReference>
<keyword evidence="6" id="KW-0479">Metal-binding</keyword>
<evidence type="ECO:0000256" key="2">
    <source>
        <dbReference type="ARBA" id="ARBA00001966"/>
    </source>
</evidence>
<dbReference type="AlphaFoldDB" id="A0A5K7Z2B9"/>
<comment type="cofactor">
    <cofactor evidence="1">
        <name>FMN</name>
        <dbReference type="ChEBI" id="CHEBI:58210"/>
    </cofactor>
</comment>
<dbReference type="EMBL" id="AP021875">
    <property type="protein sequence ID" value="BBO72634.1"/>
    <property type="molecule type" value="Genomic_DNA"/>
</dbReference>
<evidence type="ECO:0000256" key="6">
    <source>
        <dbReference type="ARBA" id="ARBA00022723"/>
    </source>
</evidence>
<dbReference type="Gene3D" id="3.50.50.60">
    <property type="entry name" value="FAD/NAD(P)-binding domain"/>
    <property type="match status" value="1"/>
</dbReference>
<evidence type="ECO:0000256" key="1">
    <source>
        <dbReference type="ARBA" id="ARBA00001917"/>
    </source>
</evidence>
<organism evidence="12 13">
    <name type="scientific">Desulfosarcina widdelii</name>
    <dbReference type="NCBI Taxonomy" id="947919"/>
    <lineage>
        <taxon>Bacteria</taxon>
        <taxon>Pseudomonadati</taxon>
        <taxon>Thermodesulfobacteriota</taxon>
        <taxon>Desulfobacteria</taxon>
        <taxon>Desulfobacterales</taxon>
        <taxon>Desulfosarcinaceae</taxon>
        <taxon>Desulfosarcina</taxon>
    </lineage>
</organism>
<dbReference type="GO" id="GO:0010181">
    <property type="term" value="F:FMN binding"/>
    <property type="evidence" value="ECO:0007669"/>
    <property type="project" value="InterPro"/>
</dbReference>
<evidence type="ECO:0000256" key="3">
    <source>
        <dbReference type="ARBA" id="ARBA00011048"/>
    </source>
</evidence>
<evidence type="ECO:0000313" key="13">
    <source>
        <dbReference type="Proteomes" id="UP000427769"/>
    </source>
</evidence>
<dbReference type="RefSeq" id="WP_155301830.1">
    <property type="nucleotide sequence ID" value="NZ_AP021875.1"/>
</dbReference>
<name>A0A5K7Z2B9_9BACT</name>
<dbReference type="GO" id="GO:0016491">
    <property type="term" value="F:oxidoreductase activity"/>
    <property type="evidence" value="ECO:0007669"/>
    <property type="project" value="UniProtKB-KW"/>
</dbReference>
<dbReference type="CDD" id="cd04734">
    <property type="entry name" value="OYE_like_3_FMN"/>
    <property type="match status" value="1"/>
</dbReference>